<feature type="chain" id="PRO_5045096939" description="Secreted protein" evidence="1">
    <location>
        <begin position="23"/>
        <end position="262"/>
    </location>
</feature>
<keyword evidence="3" id="KW-1185">Reference proteome</keyword>
<accession>A0ABU4VGW8</accession>
<evidence type="ECO:0008006" key="4">
    <source>
        <dbReference type="Google" id="ProtNLM"/>
    </source>
</evidence>
<feature type="signal peptide" evidence="1">
    <location>
        <begin position="1"/>
        <end position="22"/>
    </location>
</feature>
<reference evidence="2 3" key="1">
    <citation type="submission" date="2023-11" db="EMBL/GenBank/DDBJ databases">
        <authorList>
            <person name="Xu M."/>
            <person name="Jiang T."/>
        </authorList>
    </citation>
    <scope>NUCLEOTIDE SEQUENCE [LARGE SCALE GENOMIC DNA]</scope>
    <source>
        <strain evidence="2 3">SD</strain>
    </source>
</reference>
<keyword evidence="1" id="KW-0732">Signal</keyword>
<proteinExistence type="predicted"/>
<evidence type="ECO:0000256" key="1">
    <source>
        <dbReference type="SAM" id="SignalP"/>
    </source>
</evidence>
<protein>
    <recommendedName>
        <fullName evidence="4">Secreted protein</fullName>
    </recommendedName>
</protein>
<organism evidence="2 3">
    <name type="scientific">Patulibacter brassicae</name>
    <dbReference type="NCBI Taxonomy" id="1705717"/>
    <lineage>
        <taxon>Bacteria</taxon>
        <taxon>Bacillati</taxon>
        <taxon>Actinomycetota</taxon>
        <taxon>Thermoleophilia</taxon>
        <taxon>Solirubrobacterales</taxon>
        <taxon>Patulibacteraceae</taxon>
        <taxon>Patulibacter</taxon>
    </lineage>
</organism>
<comment type="caution">
    <text evidence="2">The sequence shown here is derived from an EMBL/GenBank/DDBJ whole genome shotgun (WGS) entry which is preliminary data.</text>
</comment>
<sequence length="262" mass="28513">MLPLALLVVAVPVAGVPAPASAAGEIAEDRTYRTEVTGIQVVDWRGRSSWPLDDLAGWSTQDGSQTLGWRTTRTGRLAATRYLRRRLGGTVLPPMALDGTTRAVRLRGTVRRTSAVRRRDPRPVCEGGALDPECRVLPVPRSVAQSCGRRALPVRVHLGVSGARNEDLLVTTSTHPDRRYATCGPREVMALRPPTVGTGRSPDGDLDVAFPDVARRLARLSRGRTLRLRSHVRLGCPWPSIRPGVVDACTTTDVTVELTRLR</sequence>
<evidence type="ECO:0000313" key="2">
    <source>
        <dbReference type="EMBL" id="MDX8150394.1"/>
    </source>
</evidence>
<name>A0ABU4VGW8_9ACTN</name>
<gene>
    <name evidence="2" type="ORF">SK069_02210</name>
</gene>
<dbReference type="EMBL" id="JAXAVX010000001">
    <property type="protein sequence ID" value="MDX8150394.1"/>
    <property type="molecule type" value="Genomic_DNA"/>
</dbReference>
<dbReference type="Proteomes" id="UP001277761">
    <property type="component" value="Unassembled WGS sequence"/>
</dbReference>
<evidence type="ECO:0000313" key="3">
    <source>
        <dbReference type="Proteomes" id="UP001277761"/>
    </source>
</evidence>
<dbReference type="RefSeq" id="WP_319952543.1">
    <property type="nucleotide sequence ID" value="NZ_JAXAVX010000001.1"/>
</dbReference>